<sequence>MVRPLYCDSSPRFEFGSSHAGLWYDKFCDQWQTGWTLPAKQKVEWIKQVACDRPIGDQSLILQHVDRQKDLVTKNLNGVCIQLHSESRFVTGLGQEHPVENGFAWHPTLGVPYLSGSSVKGLLRAWARHWWAIDVEGEDRKKRLAQIDAVLGNQDSVGAVIIYDALPTQPVQLEADVMTPHYSSYYQGDGAPGDWISPVPIPFLVVAAGTPFQFSFAPRTPAAKEYLPIVEDWLKEALQWLGAGAKTSAGYGRFGEANAQTTASQQRLQKSFDLPKPFDGTVEATLLTEKTKKGGWKASHVSTGISGPVQNTNDVPSEKQAGDTIPLIVASAKPNEIAFRYPTDAEQQRAARSKEKTKSKNNTNRRR</sequence>
<evidence type="ECO:0000313" key="5">
    <source>
        <dbReference type="Proteomes" id="UP000315724"/>
    </source>
</evidence>
<protein>
    <recommendedName>
        <fullName evidence="3">CRISPR type III-associated protein domain-containing protein</fullName>
    </recommendedName>
</protein>
<dbReference type="GO" id="GO:0051607">
    <property type="term" value="P:defense response to virus"/>
    <property type="evidence" value="ECO:0007669"/>
    <property type="project" value="UniProtKB-KW"/>
</dbReference>
<dbReference type="OrthoDB" id="287235at2"/>
<dbReference type="Proteomes" id="UP000315724">
    <property type="component" value="Chromosome"/>
</dbReference>
<dbReference type="InterPro" id="IPR005537">
    <property type="entry name" value="RAMP_III_fam"/>
</dbReference>
<feature type="compositionally biased region" description="Polar residues" evidence="2">
    <location>
        <begin position="300"/>
        <end position="315"/>
    </location>
</feature>
<dbReference type="PANTHER" id="PTHR39965">
    <property type="entry name" value="CRISPR SYSTEM CMR SUBUNIT CMR6"/>
    <property type="match status" value="1"/>
</dbReference>
<dbReference type="AlphaFoldDB" id="A0A517QHN7"/>
<accession>A0A517QHN7</accession>
<feature type="compositionally biased region" description="Basic and acidic residues" evidence="2">
    <location>
        <begin position="346"/>
        <end position="358"/>
    </location>
</feature>
<dbReference type="EMBL" id="CP036267">
    <property type="protein sequence ID" value="QDT31143.1"/>
    <property type="molecule type" value="Genomic_DNA"/>
</dbReference>
<proteinExistence type="predicted"/>
<keyword evidence="1" id="KW-0051">Antiviral defense</keyword>
<dbReference type="PANTHER" id="PTHR39965:SF1">
    <property type="entry name" value="CRISPR SYSTEM CMR SUBUNIT CMR6"/>
    <property type="match status" value="1"/>
</dbReference>
<evidence type="ECO:0000259" key="3">
    <source>
        <dbReference type="Pfam" id="PF03787"/>
    </source>
</evidence>
<evidence type="ECO:0000313" key="4">
    <source>
        <dbReference type="EMBL" id="QDT31143.1"/>
    </source>
</evidence>
<dbReference type="KEGG" id="tpol:Mal48_03740"/>
<name>A0A517QHN7_9PLAN</name>
<organism evidence="4 5">
    <name type="scientific">Thalassoglobus polymorphus</name>
    <dbReference type="NCBI Taxonomy" id="2527994"/>
    <lineage>
        <taxon>Bacteria</taxon>
        <taxon>Pseudomonadati</taxon>
        <taxon>Planctomycetota</taxon>
        <taxon>Planctomycetia</taxon>
        <taxon>Planctomycetales</taxon>
        <taxon>Planctomycetaceae</taxon>
        <taxon>Thalassoglobus</taxon>
    </lineage>
</organism>
<gene>
    <name evidence="4" type="ORF">Mal48_03740</name>
</gene>
<evidence type="ECO:0000256" key="2">
    <source>
        <dbReference type="SAM" id="MobiDB-lite"/>
    </source>
</evidence>
<dbReference type="RefSeq" id="WP_145195506.1">
    <property type="nucleotide sequence ID" value="NZ_CP036267.1"/>
</dbReference>
<reference evidence="4 5" key="1">
    <citation type="submission" date="2019-02" db="EMBL/GenBank/DDBJ databases">
        <title>Deep-cultivation of Planctomycetes and their phenomic and genomic characterization uncovers novel biology.</title>
        <authorList>
            <person name="Wiegand S."/>
            <person name="Jogler M."/>
            <person name="Boedeker C."/>
            <person name="Pinto D."/>
            <person name="Vollmers J."/>
            <person name="Rivas-Marin E."/>
            <person name="Kohn T."/>
            <person name="Peeters S.H."/>
            <person name="Heuer A."/>
            <person name="Rast P."/>
            <person name="Oberbeckmann S."/>
            <person name="Bunk B."/>
            <person name="Jeske O."/>
            <person name="Meyerdierks A."/>
            <person name="Storesund J.E."/>
            <person name="Kallscheuer N."/>
            <person name="Luecker S."/>
            <person name="Lage O.M."/>
            <person name="Pohl T."/>
            <person name="Merkel B.J."/>
            <person name="Hornburger P."/>
            <person name="Mueller R.-W."/>
            <person name="Bruemmer F."/>
            <person name="Labrenz M."/>
            <person name="Spormann A.M."/>
            <person name="Op den Camp H."/>
            <person name="Overmann J."/>
            <person name="Amann R."/>
            <person name="Jetten M.S.M."/>
            <person name="Mascher T."/>
            <person name="Medema M.H."/>
            <person name="Devos D.P."/>
            <person name="Kaster A.-K."/>
            <person name="Ovreas L."/>
            <person name="Rohde M."/>
            <person name="Galperin M.Y."/>
            <person name="Jogler C."/>
        </authorList>
    </citation>
    <scope>NUCLEOTIDE SEQUENCE [LARGE SCALE GENOMIC DNA]</scope>
    <source>
        <strain evidence="4 5">Mal48</strain>
    </source>
</reference>
<feature type="domain" description="CRISPR type III-associated protein" evidence="3">
    <location>
        <begin position="87"/>
        <end position="254"/>
    </location>
</feature>
<feature type="region of interest" description="Disordered" evidence="2">
    <location>
        <begin position="336"/>
        <end position="367"/>
    </location>
</feature>
<feature type="region of interest" description="Disordered" evidence="2">
    <location>
        <begin position="297"/>
        <end position="319"/>
    </location>
</feature>
<evidence type="ECO:0000256" key="1">
    <source>
        <dbReference type="ARBA" id="ARBA00023118"/>
    </source>
</evidence>
<dbReference type="InterPro" id="IPR010172">
    <property type="entry name" value="CRISPR-assoc_prot_TM1791"/>
</dbReference>
<keyword evidence="5" id="KW-1185">Reference proteome</keyword>
<dbReference type="NCBIfam" id="TIGR01898">
    <property type="entry name" value="cas_TM1791_cmr6"/>
    <property type="match status" value="1"/>
</dbReference>
<dbReference type="Pfam" id="PF03787">
    <property type="entry name" value="RAMPs"/>
    <property type="match status" value="1"/>
</dbReference>